<dbReference type="PANTHER" id="PTHR43292">
    <property type="entry name" value="ACYL-COA DEHYDROGENASE"/>
    <property type="match status" value="1"/>
</dbReference>
<dbReference type="AlphaFoldDB" id="A0A848FB02"/>
<dbReference type="Pfam" id="PF02770">
    <property type="entry name" value="Acyl-CoA_dh_M"/>
    <property type="match status" value="1"/>
</dbReference>
<evidence type="ECO:0000256" key="4">
    <source>
        <dbReference type="ARBA" id="ARBA00022827"/>
    </source>
</evidence>
<dbReference type="InterPro" id="IPR009100">
    <property type="entry name" value="AcylCoA_DH/oxidase_NM_dom_sf"/>
</dbReference>
<accession>A0A848FB02</accession>
<dbReference type="InterPro" id="IPR036250">
    <property type="entry name" value="AcylCo_DH-like_C"/>
</dbReference>
<dbReference type="Gene3D" id="1.10.540.10">
    <property type="entry name" value="Acyl-CoA dehydrogenase/oxidase, N-terminal domain"/>
    <property type="match status" value="1"/>
</dbReference>
<gene>
    <name evidence="9" type="ORF">HHL10_17110</name>
</gene>
<dbReference type="Pfam" id="PF00441">
    <property type="entry name" value="Acyl-CoA_dh_1"/>
    <property type="match status" value="1"/>
</dbReference>
<feature type="domain" description="Acyl-CoA dehydrogenase/oxidase N-terminal" evidence="8">
    <location>
        <begin position="47"/>
        <end position="124"/>
    </location>
</feature>
<dbReference type="GO" id="GO:0050660">
    <property type="term" value="F:flavin adenine dinucleotide binding"/>
    <property type="evidence" value="ECO:0007669"/>
    <property type="project" value="InterPro"/>
</dbReference>
<dbReference type="Gene3D" id="1.20.140.10">
    <property type="entry name" value="Butyryl-CoA Dehydrogenase, subunit A, domain 3"/>
    <property type="match status" value="1"/>
</dbReference>
<dbReference type="Proteomes" id="UP000574067">
    <property type="component" value="Unassembled WGS sequence"/>
</dbReference>
<evidence type="ECO:0000256" key="5">
    <source>
        <dbReference type="ARBA" id="ARBA00023002"/>
    </source>
</evidence>
<dbReference type="PANTHER" id="PTHR43292:SF3">
    <property type="entry name" value="ACYL-COA DEHYDROGENASE FADE29"/>
    <property type="match status" value="1"/>
</dbReference>
<dbReference type="InterPro" id="IPR006091">
    <property type="entry name" value="Acyl-CoA_Oxase/DH_mid-dom"/>
</dbReference>
<evidence type="ECO:0000256" key="2">
    <source>
        <dbReference type="ARBA" id="ARBA00009347"/>
    </source>
</evidence>
<keyword evidence="3" id="KW-0285">Flavoprotein</keyword>
<organism evidence="9 10">
    <name type="scientific">Azohydromonas caseinilytica</name>
    <dbReference type="NCBI Taxonomy" id="2728836"/>
    <lineage>
        <taxon>Bacteria</taxon>
        <taxon>Pseudomonadati</taxon>
        <taxon>Pseudomonadota</taxon>
        <taxon>Betaproteobacteria</taxon>
        <taxon>Burkholderiales</taxon>
        <taxon>Sphaerotilaceae</taxon>
        <taxon>Azohydromonas</taxon>
    </lineage>
</organism>
<dbReference type="RefSeq" id="WP_169161609.1">
    <property type="nucleotide sequence ID" value="NZ_JABBFW010000012.1"/>
</dbReference>
<evidence type="ECO:0000256" key="1">
    <source>
        <dbReference type="ARBA" id="ARBA00001974"/>
    </source>
</evidence>
<sequence>MSELETFRAQTRQWLEVHCPASMRTPIVGDEMVWGGSSVEFKTEDQRLWFERMREKRWLAPDWPREYGGGGLSPQQMRVLESEMRRLGCRQPQYNLGMWMLAPVLLELGTHEQKKEHLVPMAEGRCRWCQGFSEPNAGSDLASLRTRAEVDGDDFIVNGAKIWTSYGDRADWMYALVRTDPGARKQQGISFVLIDMRSPGVSVKPIELISGKSSFCEVFFDNVRVPRRQLVGALNDGWTVAKKLLQHERAAMGKFTEGGAPSHDPLAVARPFLFDEHGALREPELRARLAGVMMDAQAFALTHRRLTEQAVARQDTGALASIMKLVQTEQEVAKYELLMAAMGGDALSWDGEGCDTAAVEVTRAWLLSKTYTIAGGSSEIQLNLIARRVLGLPEGR</sequence>
<evidence type="ECO:0000313" key="10">
    <source>
        <dbReference type="Proteomes" id="UP000574067"/>
    </source>
</evidence>
<dbReference type="FunFam" id="2.40.110.10:FF:000011">
    <property type="entry name" value="Acyl-CoA dehydrogenase FadE34"/>
    <property type="match status" value="1"/>
</dbReference>
<dbReference type="InterPro" id="IPR009075">
    <property type="entry name" value="AcylCo_DH/oxidase_C"/>
</dbReference>
<comment type="cofactor">
    <cofactor evidence="1">
        <name>FAD</name>
        <dbReference type="ChEBI" id="CHEBI:57692"/>
    </cofactor>
</comment>
<comment type="similarity">
    <text evidence="2">Belongs to the acyl-CoA dehydrogenase family.</text>
</comment>
<comment type="caution">
    <text evidence="9">The sequence shown here is derived from an EMBL/GenBank/DDBJ whole genome shotgun (WGS) entry which is preliminary data.</text>
</comment>
<dbReference type="EMBL" id="JABBFW010000012">
    <property type="protein sequence ID" value="NML16704.1"/>
    <property type="molecule type" value="Genomic_DNA"/>
</dbReference>
<dbReference type="InterPro" id="IPR046373">
    <property type="entry name" value="Acyl-CoA_Oxase/DH_mid-dom_sf"/>
</dbReference>
<name>A0A848FB02_9BURK</name>
<proteinExistence type="inferred from homology"/>
<dbReference type="InterPro" id="IPR052161">
    <property type="entry name" value="Mycobact_Acyl-CoA_DH"/>
</dbReference>
<protein>
    <submittedName>
        <fullName evidence="9">Acyl-CoA dehydrogenase</fullName>
    </submittedName>
</protein>
<evidence type="ECO:0000259" key="6">
    <source>
        <dbReference type="Pfam" id="PF00441"/>
    </source>
</evidence>
<dbReference type="InterPro" id="IPR013786">
    <property type="entry name" value="AcylCoA_DH/ox_N"/>
</dbReference>
<dbReference type="Pfam" id="PF02771">
    <property type="entry name" value="Acyl-CoA_dh_N"/>
    <property type="match status" value="1"/>
</dbReference>
<keyword evidence="5" id="KW-0560">Oxidoreductase</keyword>
<evidence type="ECO:0000313" key="9">
    <source>
        <dbReference type="EMBL" id="NML16704.1"/>
    </source>
</evidence>
<dbReference type="GO" id="GO:0016627">
    <property type="term" value="F:oxidoreductase activity, acting on the CH-CH group of donors"/>
    <property type="evidence" value="ECO:0007669"/>
    <property type="project" value="InterPro"/>
</dbReference>
<feature type="domain" description="Acyl-CoA dehydrogenase/oxidase C-terminal" evidence="6">
    <location>
        <begin position="235"/>
        <end position="390"/>
    </location>
</feature>
<reference evidence="9 10" key="1">
    <citation type="submission" date="2020-04" db="EMBL/GenBank/DDBJ databases">
        <title>Azohydromonas sp. isolated from soil.</title>
        <authorList>
            <person name="Dahal R.H."/>
        </authorList>
    </citation>
    <scope>NUCLEOTIDE SEQUENCE [LARGE SCALE GENOMIC DNA]</scope>
    <source>
        <strain evidence="9 10">G-1-1-14</strain>
    </source>
</reference>
<evidence type="ECO:0000259" key="8">
    <source>
        <dbReference type="Pfam" id="PF02771"/>
    </source>
</evidence>
<keyword evidence="10" id="KW-1185">Reference proteome</keyword>
<dbReference type="SUPFAM" id="SSF56645">
    <property type="entry name" value="Acyl-CoA dehydrogenase NM domain-like"/>
    <property type="match status" value="1"/>
</dbReference>
<dbReference type="GO" id="GO:0005886">
    <property type="term" value="C:plasma membrane"/>
    <property type="evidence" value="ECO:0007669"/>
    <property type="project" value="TreeGrafter"/>
</dbReference>
<dbReference type="SUPFAM" id="SSF47203">
    <property type="entry name" value="Acyl-CoA dehydrogenase C-terminal domain-like"/>
    <property type="match status" value="1"/>
</dbReference>
<keyword evidence="4" id="KW-0274">FAD</keyword>
<dbReference type="InterPro" id="IPR037069">
    <property type="entry name" value="AcylCoA_DH/ox_N_sf"/>
</dbReference>
<evidence type="ECO:0000256" key="3">
    <source>
        <dbReference type="ARBA" id="ARBA00022630"/>
    </source>
</evidence>
<evidence type="ECO:0000259" key="7">
    <source>
        <dbReference type="Pfam" id="PF02770"/>
    </source>
</evidence>
<feature type="domain" description="Acyl-CoA oxidase/dehydrogenase middle" evidence="7">
    <location>
        <begin position="129"/>
        <end position="223"/>
    </location>
</feature>
<dbReference type="Gene3D" id="2.40.110.10">
    <property type="entry name" value="Butyryl-CoA Dehydrogenase, subunit A, domain 2"/>
    <property type="match status" value="1"/>
</dbReference>